<evidence type="ECO:0000256" key="8">
    <source>
        <dbReference type="SAM" id="Phobius"/>
    </source>
</evidence>
<dbReference type="InterPro" id="IPR036259">
    <property type="entry name" value="MFS_trans_sf"/>
</dbReference>
<protein>
    <recommendedName>
        <fullName evidence="9">Major facilitator superfamily (MFS) profile domain-containing protein</fullName>
    </recommendedName>
</protein>
<evidence type="ECO:0000259" key="9">
    <source>
        <dbReference type="PROSITE" id="PS50850"/>
    </source>
</evidence>
<dbReference type="PANTHER" id="PTHR23513:SF6">
    <property type="entry name" value="MAJOR FACILITATOR SUPERFAMILY ASSOCIATED DOMAIN-CONTAINING PROTEIN"/>
    <property type="match status" value="1"/>
</dbReference>
<evidence type="ECO:0000256" key="3">
    <source>
        <dbReference type="ARBA" id="ARBA00022475"/>
    </source>
</evidence>
<keyword evidence="6 8" id="KW-0472">Membrane</keyword>
<dbReference type="GO" id="GO:0022857">
    <property type="term" value="F:transmembrane transporter activity"/>
    <property type="evidence" value="ECO:0007669"/>
    <property type="project" value="InterPro"/>
</dbReference>
<feature type="transmembrane region" description="Helical" evidence="8">
    <location>
        <begin position="40"/>
        <end position="64"/>
    </location>
</feature>
<sequence>MRQLSGVKGTLWTVLQNADFRLIWYVGSVGEFGRRMELLVLSWLILQLTDSYFQLGLVLAFNNLSRPIISMFTGYIADRFPRGRILIAGQLINVLTTAILLSVIAYDFELIEAWHVFLAVFVQGLTKAIEDPARRTAIFDIVGQRRLVNALSLDVISNNIGKMTGPIVGGIILGAAGFTEAYLFLLVIHLSNLALMARLRIPDYQGPAHIEPVIRSLKVAVSYAWRSPVLVGLFYITIVMNALAFPVQQFIPAIGRDHLGVGVTLVGLLVAADGFGQLAGAGIMAISRDLRYHGRVFVLGSTGVLLIGIIFVWSPWYGLTFGLLTLSGVAQSGFSTMQSAVTMLATPHDMRGRMMGLLSVCIGAGTPLGAIEMGAVASAVSIQWAISLNASAGLLLLLPAIFISPLLWNPLLQAESEAAADPGPEPDSKPVYNPSNGDT</sequence>
<gene>
    <name evidence="10" type="ORF">METZ01_LOCUS10785</name>
</gene>
<dbReference type="PROSITE" id="PS50850">
    <property type="entry name" value="MFS"/>
    <property type="match status" value="1"/>
</dbReference>
<dbReference type="InterPro" id="IPR020846">
    <property type="entry name" value="MFS_dom"/>
</dbReference>
<proteinExistence type="predicted"/>
<keyword evidence="2" id="KW-0813">Transport</keyword>
<dbReference type="EMBL" id="UINC01000588">
    <property type="protein sequence ID" value="SUZ57931.1"/>
    <property type="molecule type" value="Genomic_DNA"/>
</dbReference>
<evidence type="ECO:0000256" key="1">
    <source>
        <dbReference type="ARBA" id="ARBA00004651"/>
    </source>
</evidence>
<dbReference type="PANTHER" id="PTHR23513">
    <property type="entry name" value="INTEGRAL MEMBRANE EFFLUX PROTEIN-RELATED"/>
    <property type="match status" value="1"/>
</dbReference>
<evidence type="ECO:0000256" key="6">
    <source>
        <dbReference type="ARBA" id="ARBA00023136"/>
    </source>
</evidence>
<feature type="transmembrane region" description="Helical" evidence="8">
    <location>
        <begin position="259"/>
        <end position="284"/>
    </location>
</feature>
<evidence type="ECO:0000256" key="5">
    <source>
        <dbReference type="ARBA" id="ARBA00022989"/>
    </source>
</evidence>
<feature type="transmembrane region" description="Helical" evidence="8">
    <location>
        <begin position="85"/>
        <end position="106"/>
    </location>
</feature>
<name>A0A381NTI9_9ZZZZ</name>
<reference evidence="10" key="1">
    <citation type="submission" date="2018-05" db="EMBL/GenBank/DDBJ databases">
        <authorList>
            <person name="Lanie J.A."/>
            <person name="Ng W.-L."/>
            <person name="Kazmierczak K.M."/>
            <person name="Andrzejewski T.M."/>
            <person name="Davidsen T.M."/>
            <person name="Wayne K.J."/>
            <person name="Tettelin H."/>
            <person name="Glass J.I."/>
            <person name="Rusch D."/>
            <person name="Podicherti R."/>
            <person name="Tsui H.-C.T."/>
            <person name="Winkler M.E."/>
        </authorList>
    </citation>
    <scope>NUCLEOTIDE SEQUENCE</scope>
</reference>
<dbReference type="Pfam" id="PF05977">
    <property type="entry name" value="MFS_3"/>
    <property type="match status" value="1"/>
</dbReference>
<feature type="transmembrane region" description="Helical" evidence="8">
    <location>
        <begin position="386"/>
        <end position="408"/>
    </location>
</feature>
<keyword evidence="3" id="KW-1003">Cell membrane</keyword>
<dbReference type="CDD" id="cd06173">
    <property type="entry name" value="MFS_MefA_like"/>
    <property type="match status" value="1"/>
</dbReference>
<evidence type="ECO:0000256" key="7">
    <source>
        <dbReference type="SAM" id="MobiDB-lite"/>
    </source>
</evidence>
<feature type="transmembrane region" description="Helical" evidence="8">
    <location>
        <begin position="296"/>
        <end position="317"/>
    </location>
</feature>
<dbReference type="Gene3D" id="1.20.1250.20">
    <property type="entry name" value="MFS general substrate transporter like domains"/>
    <property type="match status" value="1"/>
</dbReference>
<dbReference type="SUPFAM" id="SSF103473">
    <property type="entry name" value="MFS general substrate transporter"/>
    <property type="match status" value="1"/>
</dbReference>
<dbReference type="GO" id="GO:0005886">
    <property type="term" value="C:plasma membrane"/>
    <property type="evidence" value="ECO:0007669"/>
    <property type="project" value="UniProtKB-SubCell"/>
</dbReference>
<evidence type="ECO:0000256" key="4">
    <source>
        <dbReference type="ARBA" id="ARBA00022692"/>
    </source>
</evidence>
<comment type="subcellular location">
    <subcellularLocation>
        <location evidence="1">Cell membrane</location>
        <topology evidence="1">Multi-pass membrane protein</topology>
    </subcellularLocation>
</comment>
<keyword evidence="5 8" id="KW-1133">Transmembrane helix</keyword>
<evidence type="ECO:0000256" key="2">
    <source>
        <dbReference type="ARBA" id="ARBA00022448"/>
    </source>
</evidence>
<evidence type="ECO:0000313" key="10">
    <source>
        <dbReference type="EMBL" id="SUZ57931.1"/>
    </source>
</evidence>
<accession>A0A381NTI9</accession>
<feature type="transmembrane region" description="Helical" evidence="8">
    <location>
        <begin position="167"/>
        <end position="190"/>
    </location>
</feature>
<feature type="transmembrane region" description="Helical" evidence="8">
    <location>
        <begin position="223"/>
        <end position="247"/>
    </location>
</feature>
<keyword evidence="4 8" id="KW-0812">Transmembrane</keyword>
<dbReference type="AlphaFoldDB" id="A0A381NTI9"/>
<organism evidence="10">
    <name type="scientific">marine metagenome</name>
    <dbReference type="NCBI Taxonomy" id="408172"/>
    <lineage>
        <taxon>unclassified sequences</taxon>
        <taxon>metagenomes</taxon>
        <taxon>ecological metagenomes</taxon>
    </lineage>
</organism>
<feature type="transmembrane region" description="Helical" evidence="8">
    <location>
        <begin position="357"/>
        <end position="380"/>
    </location>
</feature>
<feature type="domain" description="Major facilitator superfamily (MFS) profile" evidence="9">
    <location>
        <begin position="5"/>
        <end position="417"/>
    </location>
</feature>
<dbReference type="InterPro" id="IPR010290">
    <property type="entry name" value="TM_effector"/>
</dbReference>
<feature type="region of interest" description="Disordered" evidence="7">
    <location>
        <begin position="417"/>
        <end position="439"/>
    </location>
</feature>